<dbReference type="PANTHER" id="PTHR21521:SF0">
    <property type="entry name" value="AMUN, ISOFORM A"/>
    <property type="match status" value="1"/>
</dbReference>
<dbReference type="AlphaFoldDB" id="A0AAW0RDQ8"/>
<gene>
    <name evidence="2" type="ORF">PG999_001032</name>
</gene>
<comment type="caution">
    <text evidence="2">The sequence shown here is derived from an EMBL/GenBank/DDBJ whole genome shotgun (WGS) entry which is preliminary data.</text>
</comment>
<keyword evidence="3" id="KW-1185">Reference proteome</keyword>
<dbReference type="PANTHER" id="PTHR21521">
    <property type="entry name" value="AMUN, ISOFORM A"/>
    <property type="match status" value="1"/>
</dbReference>
<feature type="region of interest" description="Disordered" evidence="1">
    <location>
        <begin position="214"/>
        <end position="259"/>
    </location>
</feature>
<dbReference type="Proteomes" id="UP001392437">
    <property type="component" value="Unassembled WGS sequence"/>
</dbReference>
<evidence type="ECO:0000313" key="3">
    <source>
        <dbReference type="Proteomes" id="UP001392437"/>
    </source>
</evidence>
<evidence type="ECO:0000256" key="1">
    <source>
        <dbReference type="SAM" id="MobiDB-lite"/>
    </source>
</evidence>
<reference evidence="2 3" key="1">
    <citation type="submission" date="2023-01" db="EMBL/GenBank/DDBJ databases">
        <title>Analysis of 21 Apiospora genomes using comparative genomics revels a genus with tremendous synthesis potential of carbohydrate active enzymes and secondary metabolites.</title>
        <authorList>
            <person name="Sorensen T."/>
        </authorList>
    </citation>
    <scope>NUCLEOTIDE SEQUENCE [LARGE SCALE GENOMIC DNA]</scope>
    <source>
        <strain evidence="2 3">CBS 117206</strain>
    </source>
</reference>
<proteinExistence type="predicted"/>
<protein>
    <submittedName>
        <fullName evidence="2">Uncharacterized protein</fullName>
    </submittedName>
</protein>
<evidence type="ECO:0000313" key="2">
    <source>
        <dbReference type="EMBL" id="KAK8132859.1"/>
    </source>
</evidence>
<name>A0AAW0RDQ8_9PEZI</name>
<sequence>MVQSTLLCENISADQFGLLLNEYGDLVEAISGTKPTKEGQRTLSELDKFRYETAVELFSSEEPQRAMQHDDVRSLVEWKLRHGKFRPTLMKLVASNDEDTVAHTLAGAMSTYWKAPDASKALDAIAKLKGIGPATASLLLSVHDPDRVIFFSDEAFYWLCNDAKPCPIKYNAKEYRDLNASALKLVKRLEVSATNVEKVAYVLMRKKHNDVVAPRQETPLLVSENGGSLSGGGGDKRKLQNEGDEITPPQPRRSKRGKT</sequence>
<accession>A0AAW0RDQ8</accession>
<organism evidence="2 3">
    <name type="scientific">Apiospora kogelbergensis</name>
    <dbReference type="NCBI Taxonomy" id="1337665"/>
    <lineage>
        <taxon>Eukaryota</taxon>
        <taxon>Fungi</taxon>
        <taxon>Dikarya</taxon>
        <taxon>Ascomycota</taxon>
        <taxon>Pezizomycotina</taxon>
        <taxon>Sordariomycetes</taxon>
        <taxon>Xylariomycetidae</taxon>
        <taxon>Amphisphaeriales</taxon>
        <taxon>Apiosporaceae</taxon>
        <taxon>Apiospora</taxon>
    </lineage>
</organism>
<dbReference type="EMBL" id="JAQQWP010000001">
    <property type="protein sequence ID" value="KAK8132859.1"/>
    <property type="molecule type" value="Genomic_DNA"/>
</dbReference>